<dbReference type="Proteomes" id="UP001332192">
    <property type="component" value="Chromosome"/>
</dbReference>
<evidence type="ECO:0000256" key="3">
    <source>
        <dbReference type="ARBA" id="ARBA00008281"/>
    </source>
</evidence>
<evidence type="ECO:0000256" key="10">
    <source>
        <dbReference type="RuleBase" id="RU364125"/>
    </source>
</evidence>
<evidence type="ECO:0000256" key="8">
    <source>
        <dbReference type="ARBA" id="ARBA00022989"/>
    </source>
</evidence>
<evidence type="ECO:0000256" key="4">
    <source>
        <dbReference type="ARBA" id="ARBA00022475"/>
    </source>
</evidence>
<evidence type="ECO:0000256" key="2">
    <source>
        <dbReference type="ARBA" id="ARBA00004162"/>
    </source>
</evidence>
<organism evidence="12 13">
    <name type="scientific">Carboxydichorda subterranea</name>
    <dbReference type="NCBI Taxonomy" id="3109565"/>
    <lineage>
        <taxon>Bacteria</taxon>
        <taxon>Bacillati</taxon>
        <taxon>Bacillota</taxon>
        <taxon>Limnochordia</taxon>
        <taxon>Limnochordales</taxon>
        <taxon>Geochordaceae</taxon>
        <taxon>Carboxydichorda</taxon>
    </lineage>
</organism>
<accession>A0ABZ1C2I6</accession>
<evidence type="ECO:0000256" key="6">
    <source>
        <dbReference type="ARBA" id="ARBA00022692"/>
    </source>
</evidence>
<evidence type="ECO:0000256" key="5">
    <source>
        <dbReference type="ARBA" id="ARBA00022500"/>
    </source>
</evidence>
<gene>
    <name evidence="12" type="ORF">U7230_05490</name>
</gene>
<keyword evidence="4 10" id="KW-1003">Cell membrane</keyword>
<feature type="region of interest" description="Disordered" evidence="11">
    <location>
        <begin position="60"/>
        <end position="79"/>
    </location>
</feature>
<keyword evidence="7 10" id="KW-0283">Flagellar rotation</keyword>
<proteinExistence type="inferred from homology"/>
<dbReference type="Pfam" id="PF03748">
    <property type="entry name" value="FliL"/>
    <property type="match status" value="1"/>
</dbReference>
<name>A0ABZ1C2I6_9FIRM</name>
<keyword evidence="5 10" id="KW-0145">Chemotaxis</keyword>
<dbReference type="InterPro" id="IPR005503">
    <property type="entry name" value="FliL"/>
</dbReference>
<keyword evidence="12" id="KW-0969">Cilium</keyword>
<comment type="function">
    <text evidence="1 10">Controls the rotational direction of flagella during chemotaxis.</text>
</comment>
<keyword evidence="9 10" id="KW-0472">Membrane</keyword>
<keyword evidence="6 10" id="KW-0812">Transmembrane</keyword>
<keyword evidence="8 10" id="KW-1133">Transmembrane helix</keyword>
<comment type="subcellular location">
    <subcellularLocation>
        <location evidence="2">Cell membrane</location>
        <topology evidence="2">Single-pass membrane protein</topology>
    </subcellularLocation>
</comment>
<protein>
    <recommendedName>
        <fullName evidence="10">Flagellar protein FliL</fullName>
    </recommendedName>
</protein>
<keyword evidence="12" id="KW-0966">Cell projection</keyword>
<evidence type="ECO:0000256" key="7">
    <source>
        <dbReference type="ARBA" id="ARBA00022779"/>
    </source>
</evidence>
<keyword evidence="12" id="KW-0282">Flagellum</keyword>
<evidence type="ECO:0000313" key="13">
    <source>
        <dbReference type="Proteomes" id="UP001332192"/>
    </source>
</evidence>
<feature type="transmembrane region" description="Helical" evidence="10">
    <location>
        <begin position="20"/>
        <end position="46"/>
    </location>
</feature>
<evidence type="ECO:0000256" key="1">
    <source>
        <dbReference type="ARBA" id="ARBA00002254"/>
    </source>
</evidence>
<evidence type="ECO:0000313" key="12">
    <source>
        <dbReference type="EMBL" id="WRP18921.1"/>
    </source>
</evidence>
<evidence type="ECO:0000256" key="9">
    <source>
        <dbReference type="ARBA" id="ARBA00023136"/>
    </source>
</evidence>
<keyword evidence="13" id="KW-1185">Reference proteome</keyword>
<comment type="similarity">
    <text evidence="3 10">Belongs to the FliL family.</text>
</comment>
<dbReference type="EMBL" id="CP141615">
    <property type="protein sequence ID" value="WRP18921.1"/>
    <property type="molecule type" value="Genomic_DNA"/>
</dbReference>
<dbReference type="PANTHER" id="PTHR35091:SF2">
    <property type="entry name" value="FLAGELLAR PROTEIN FLIL"/>
    <property type="match status" value="1"/>
</dbReference>
<evidence type="ECO:0000256" key="11">
    <source>
        <dbReference type="SAM" id="MobiDB-lite"/>
    </source>
</evidence>
<dbReference type="RefSeq" id="WP_324718191.1">
    <property type="nucleotide sequence ID" value="NZ_CP141615.1"/>
</dbReference>
<dbReference type="PANTHER" id="PTHR35091">
    <property type="entry name" value="FLAGELLAR PROTEIN FLIL"/>
    <property type="match status" value="1"/>
</dbReference>
<reference evidence="12 13" key="1">
    <citation type="journal article" date="2024" name="Front. Microbiol.">
        <title>Novel thermophilic genera Geochorda gen. nov. and Carboxydochorda gen. nov. from the deep terrestrial subsurface reveal the ecophysiological diversity in the class Limnochordia.</title>
        <authorList>
            <person name="Karnachuk O.V."/>
            <person name="Lukina A.P."/>
            <person name="Avakyan M.R."/>
            <person name="Kadnikov V.V."/>
            <person name="Begmatov S."/>
            <person name="Beletsky A.V."/>
            <person name="Vlasova K.G."/>
            <person name="Novikov A.A."/>
            <person name="Shcherbakova V.A."/>
            <person name="Mardanov A.V."/>
            <person name="Ravin N.V."/>
        </authorList>
    </citation>
    <scope>NUCLEOTIDE SEQUENCE [LARGE SCALE GENOMIC DNA]</scope>
    <source>
        <strain evidence="12 13">L945</strain>
    </source>
</reference>
<sequence>MQQPPAPPAPAPEPRSRGSGVAWAILIVALIIAASTGSAFLAYLMFNRALPAPAPQSAVTVREPAAPPPPSSAWASGTAPLGPTLDAGEFIVNLAPGPGMTIRYVRMGVVIEGDRKEVVAELEKRQPQVRDTIIAVVRASRFEELATAKGGDELRGRIVEALQKLVVRGRVVNVYFTEFVIQ</sequence>